<dbReference type="Proteomes" id="UP000092461">
    <property type="component" value="Unassembled WGS sequence"/>
</dbReference>
<dbReference type="VEuPathDB" id="VectorBase:LLOJ002006"/>
<organism evidence="1 2">
    <name type="scientific">Lutzomyia longipalpis</name>
    <name type="common">Sand fly</name>
    <dbReference type="NCBI Taxonomy" id="7200"/>
    <lineage>
        <taxon>Eukaryota</taxon>
        <taxon>Metazoa</taxon>
        <taxon>Ecdysozoa</taxon>
        <taxon>Arthropoda</taxon>
        <taxon>Hexapoda</taxon>
        <taxon>Insecta</taxon>
        <taxon>Pterygota</taxon>
        <taxon>Neoptera</taxon>
        <taxon>Endopterygota</taxon>
        <taxon>Diptera</taxon>
        <taxon>Nematocera</taxon>
        <taxon>Psychodoidea</taxon>
        <taxon>Psychodidae</taxon>
        <taxon>Lutzomyia</taxon>
        <taxon>Lutzomyia</taxon>
    </lineage>
</organism>
<protein>
    <submittedName>
        <fullName evidence="1">Uncharacterized protein</fullName>
    </submittedName>
</protein>
<accession>A0A1B0CCD8</accession>
<sequence>MRADPREGHIGDVTNDSTAAILSMVPQFFINHNGSATNGGEMQFHNPNISEMKRAIYRYNEMQNVINEDIFGPLQNDSVIIVVQV</sequence>
<evidence type="ECO:0000313" key="1">
    <source>
        <dbReference type="EnsemblMetazoa" id="LLOJ002006-PA"/>
    </source>
</evidence>
<reference evidence="1" key="1">
    <citation type="submission" date="2020-05" db="UniProtKB">
        <authorList>
            <consortium name="EnsemblMetazoa"/>
        </authorList>
    </citation>
    <scope>IDENTIFICATION</scope>
    <source>
        <strain evidence="1">Jacobina</strain>
    </source>
</reference>
<dbReference type="VEuPathDB" id="VectorBase:LLONM1_010668"/>
<name>A0A1B0CCD8_LUTLO</name>
<keyword evidence="2" id="KW-1185">Reference proteome</keyword>
<dbReference type="EnsemblMetazoa" id="LLOJ002006-RA">
    <property type="protein sequence ID" value="LLOJ002006-PA"/>
    <property type="gene ID" value="LLOJ002006"/>
</dbReference>
<proteinExistence type="predicted"/>
<dbReference type="EMBL" id="AJWK01006641">
    <property type="status" value="NOT_ANNOTATED_CDS"/>
    <property type="molecule type" value="Genomic_DNA"/>
</dbReference>
<dbReference type="AlphaFoldDB" id="A0A1B0CCD8"/>
<evidence type="ECO:0000313" key="2">
    <source>
        <dbReference type="Proteomes" id="UP000092461"/>
    </source>
</evidence>